<comment type="catalytic activity">
    <reaction evidence="5">
        <text>hydrogencarbonate + H(+) = CO2 + H2O</text>
        <dbReference type="Rhea" id="RHEA:10748"/>
        <dbReference type="ChEBI" id="CHEBI:15377"/>
        <dbReference type="ChEBI" id="CHEBI:15378"/>
        <dbReference type="ChEBI" id="CHEBI:16526"/>
        <dbReference type="ChEBI" id="CHEBI:17544"/>
        <dbReference type="EC" id="4.2.1.1"/>
    </reaction>
</comment>
<name>A0A9D2ZZN5_ACILW</name>
<feature type="binding site" evidence="6">
    <location>
        <position position="50"/>
    </location>
    <ligand>
        <name>Zn(2+)</name>
        <dbReference type="ChEBI" id="CHEBI:29105"/>
    </ligand>
</feature>
<dbReference type="CDD" id="cd03378">
    <property type="entry name" value="beta_CA_cladeC"/>
    <property type="match status" value="1"/>
</dbReference>
<comment type="cofactor">
    <cofactor evidence="6">
        <name>Zn(2+)</name>
        <dbReference type="ChEBI" id="CHEBI:29105"/>
    </cofactor>
    <text evidence="6">Binds 1 zinc ion per subunit.</text>
</comment>
<dbReference type="Gene3D" id="3.40.1050.10">
    <property type="entry name" value="Carbonic anhydrase"/>
    <property type="match status" value="1"/>
</dbReference>
<feature type="binding site" evidence="6">
    <location>
        <position position="106"/>
    </location>
    <ligand>
        <name>Zn(2+)</name>
        <dbReference type="ChEBI" id="CHEBI:29105"/>
    </ligand>
</feature>
<dbReference type="EMBL" id="DYWX01000078">
    <property type="protein sequence ID" value="HJF28097.1"/>
    <property type="molecule type" value="Genomic_DNA"/>
</dbReference>
<evidence type="ECO:0000256" key="7">
    <source>
        <dbReference type="SAM" id="MobiDB-lite"/>
    </source>
</evidence>
<feature type="binding site" evidence="6">
    <location>
        <position position="103"/>
    </location>
    <ligand>
        <name>Zn(2+)</name>
        <dbReference type="ChEBI" id="CHEBI:29105"/>
    </ligand>
</feature>
<dbReference type="PANTHER" id="PTHR11002:SF79">
    <property type="entry name" value="CARBONIC ANHYDRASE 2"/>
    <property type="match status" value="1"/>
</dbReference>
<evidence type="ECO:0000313" key="8">
    <source>
        <dbReference type="EMBL" id="HJF28097.1"/>
    </source>
</evidence>
<dbReference type="InterPro" id="IPR015892">
    <property type="entry name" value="Carbonic_anhydrase_CS"/>
</dbReference>
<feature type="compositionally biased region" description="Polar residues" evidence="7">
    <location>
        <begin position="15"/>
        <end position="32"/>
    </location>
</feature>
<dbReference type="Proteomes" id="UP000787156">
    <property type="component" value="Unassembled WGS sequence"/>
</dbReference>
<dbReference type="Pfam" id="PF00484">
    <property type="entry name" value="Pro_CA"/>
    <property type="match status" value="1"/>
</dbReference>
<evidence type="ECO:0000313" key="9">
    <source>
        <dbReference type="Proteomes" id="UP000787156"/>
    </source>
</evidence>
<dbReference type="AlphaFoldDB" id="A0A9D2ZZN5"/>
<gene>
    <name evidence="8" type="ORF">K8V79_07610</name>
</gene>
<organism evidence="8 9">
    <name type="scientific">Acinetobacter lwoffii</name>
    <dbReference type="NCBI Taxonomy" id="28090"/>
    <lineage>
        <taxon>Bacteria</taxon>
        <taxon>Pseudomonadati</taxon>
        <taxon>Pseudomonadota</taxon>
        <taxon>Gammaproteobacteria</taxon>
        <taxon>Moraxellales</taxon>
        <taxon>Moraxellaceae</taxon>
        <taxon>Acinetobacter</taxon>
    </lineage>
</organism>
<dbReference type="SMART" id="SM00947">
    <property type="entry name" value="Pro_CA"/>
    <property type="match status" value="1"/>
</dbReference>
<comment type="caution">
    <text evidence="8">The sequence shown here is derived from an EMBL/GenBank/DDBJ whole genome shotgun (WGS) entry which is preliminary data.</text>
</comment>
<reference evidence="8" key="1">
    <citation type="journal article" date="2021" name="PeerJ">
        <title>Extensive microbial diversity within the chicken gut microbiome revealed by metagenomics and culture.</title>
        <authorList>
            <person name="Gilroy R."/>
            <person name="Ravi A."/>
            <person name="Getino M."/>
            <person name="Pursley I."/>
            <person name="Horton D.L."/>
            <person name="Alikhan N.F."/>
            <person name="Baker D."/>
            <person name="Gharbi K."/>
            <person name="Hall N."/>
            <person name="Watson M."/>
            <person name="Adriaenssens E.M."/>
            <person name="Foster-Nyarko E."/>
            <person name="Jarju S."/>
            <person name="Secka A."/>
            <person name="Antonio M."/>
            <person name="Oren A."/>
            <person name="Chaudhuri R.R."/>
            <person name="La Ragione R."/>
            <person name="Hildebrand F."/>
            <person name="Pallen M.J."/>
        </authorList>
    </citation>
    <scope>NUCLEOTIDE SEQUENCE</scope>
    <source>
        <strain evidence="8">CHK135-1449</strain>
    </source>
</reference>
<keyword evidence="4" id="KW-0456">Lyase</keyword>
<protein>
    <recommendedName>
        <fullName evidence="2">carbonic anhydrase</fullName>
        <ecNumber evidence="2">4.2.1.1</ecNumber>
    </recommendedName>
</protein>
<dbReference type="PROSITE" id="PS00704">
    <property type="entry name" value="PROK_CO2_ANHYDRASE_1"/>
    <property type="match status" value="1"/>
</dbReference>
<dbReference type="SUPFAM" id="SSF53056">
    <property type="entry name" value="beta-carbonic anhydrase, cab"/>
    <property type="match status" value="1"/>
</dbReference>
<evidence type="ECO:0000256" key="2">
    <source>
        <dbReference type="ARBA" id="ARBA00012925"/>
    </source>
</evidence>
<evidence type="ECO:0000256" key="4">
    <source>
        <dbReference type="ARBA" id="ARBA00023239"/>
    </source>
</evidence>
<dbReference type="PANTHER" id="PTHR11002">
    <property type="entry name" value="CARBONIC ANHYDRASE"/>
    <property type="match status" value="1"/>
</dbReference>
<evidence type="ECO:0000256" key="1">
    <source>
        <dbReference type="ARBA" id="ARBA00006217"/>
    </source>
</evidence>
<dbReference type="GO" id="GO:0004089">
    <property type="term" value="F:carbonate dehydratase activity"/>
    <property type="evidence" value="ECO:0007669"/>
    <property type="project" value="UniProtKB-EC"/>
</dbReference>
<feature type="region of interest" description="Disordered" evidence="7">
    <location>
        <begin position="15"/>
        <end position="36"/>
    </location>
</feature>
<proteinExistence type="inferred from homology"/>
<evidence type="ECO:0000256" key="5">
    <source>
        <dbReference type="ARBA" id="ARBA00048348"/>
    </source>
</evidence>
<dbReference type="InterPro" id="IPR036874">
    <property type="entry name" value="Carbonic_anhydrase_sf"/>
</dbReference>
<dbReference type="GO" id="GO:0008270">
    <property type="term" value="F:zinc ion binding"/>
    <property type="evidence" value="ECO:0007669"/>
    <property type="project" value="InterPro"/>
</dbReference>
<dbReference type="InterPro" id="IPR001765">
    <property type="entry name" value="Carbonic_anhydrase"/>
</dbReference>
<feature type="binding site" evidence="6">
    <location>
        <position position="52"/>
    </location>
    <ligand>
        <name>Zn(2+)</name>
        <dbReference type="ChEBI" id="CHEBI:29105"/>
    </ligand>
</feature>
<evidence type="ECO:0000256" key="6">
    <source>
        <dbReference type="PIRSR" id="PIRSR601765-1"/>
    </source>
</evidence>
<comment type="similarity">
    <text evidence="1">Belongs to the beta-class carbonic anhydrase family.</text>
</comment>
<evidence type="ECO:0000256" key="3">
    <source>
        <dbReference type="ARBA" id="ARBA00022833"/>
    </source>
</evidence>
<keyword evidence="3 6" id="KW-0862">Zinc</keyword>
<sequence>MLTAQEALERLKQGNQRFVTGDTSHPRQLSHQQRAEMAEDQNPFAIVLGCSDSRVPAEMVFDQGLGDLFVIRVAGNVVAPSQVGSVEFAAERYDCAVVVVLGHNHCGAIQATIDTLTCPDCPPSNNLMSIVNRVRPSVETLLQTELKDDLAKLSKHAVRSNVFASVNQLRHGSAVIEGLIAKGKLKVVGAEYSLETGEVVFFDF</sequence>
<accession>A0A9D2ZZN5</accession>
<reference evidence="8" key="2">
    <citation type="submission" date="2021-09" db="EMBL/GenBank/DDBJ databases">
        <authorList>
            <person name="Gilroy R."/>
        </authorList>
    </citation>
    <scope>NUCLEOTIDE SEQUENCE</scope>
    <source>
        <strain evidence="8">CHK135-1449</strain>
    </source>
</reference>
<dbReference type="EC" id="4.2.1.1" evidence="2"/>
<dbReference type="GO" id="GO:0015976">
    <property type="term" value="P:carbon utilization"/>
    <property type="evidence" value="ECO:0007669"/>
    <property type="project" value="InterPro"/>
</dbReference>
<keyword evidence="6" id="KW-0479">Metal-binding</keyword>